<dbReference type="Gene3D" id="3.50.50.60">
    <property type="entry name" value="FAD/NAD(P)-binding domain"/>
    <property type="match status" value="1"/>
</dbReference>
<dbReference type="SUPFAM" id="SSF51905">
    <property type="entry name" value="FAD/NAD(P)-binding domain"/>
    <property type="match status" value="1"/>
</dbReference>
<dbReference type="PIRSF" id="PIRSF000137">
    <property type="entry name" value="Alcohol_oxidase"/>
    <property type="match status" value="1"/>
</dbReference>
<gene>
    <name evidence="5" type="ORF">K458DRAFT_444247</name>
</gene>
<dbReference type="OrthoDB" id="269227at2759"/>
<evidence type="ECO:0000256" key="2">
    <source>
        <dbReference type="SAM" id="Phobius"/>
    </source>
</evidence>
<dbReference type="PANTHER" id="PTHR11552">
    <property type="entry name" value="GLUCOSE-METHANOL-CHOLINE GMC OXIDOREDUCTASE"/>
    <property type="match status" value="1"/>
</dbReference>
<dbReference type="Pfam" id="PF00732">
    <property type="entry name" value="GMC_oxred_N"/>
    <property type="match status" value="2"/>
</dbReference>
<name>A0A6G1IV42_9PLEO</name>
<keyword evidence="6" id="KW-1185">Reference proteome</keyword>
<dbReference type="Pfam" id="PF05199">
    <property type="entry name" value="GMC_oxred_C"/>
    <property type="match status" value="1"/>
</dbReference>
<keyword evidence="2" id="KW-1133">Transmembrane helix</keyword>
<reference evidence="5" key="1">
    <citation type="journal article" date="2020" name="Stud. Mycol.">
        <title>101 Dothideomycetes genomes: a test case for predicting lifestyles and emergence of pathogens.</title>
        <authorList>
            <person name="Haridas S."/>
            <person name="Albert R."/>
            <person name="Binder M."/>
            <person name="Bloem J."/>
            <person name="Labutti K."/>
            <person name="Salamov A."/>
            <person name="Andreopoulos B."/>
            <person name="Baker S."/>
            <person name="Barry K."/>
            <person name="Bills G."/>
            <person name="Bluhm B."/>
            <person name="Cannon C."/>
            <person name="Castanera R."/>
            <person name="Culley D."/>
            <person name="Daum C."/>
            <person name="Ezra D."/>
            <person name="Gonzalez J."/>
            <person name="Henrissat B."/>
            <person name="Kuo A."/>
            <person name="Liang C."/>
            <person name="Lipzen A."/>
            <person name="Lutzoni F."/>
            <person name="Magnuson J."/>
            <person name="Mondo S."/>
            <person name="Nolan M."/>
            <person name="Ohm R."/>
            <person name="Pangilinan J."/>
            <person name="Park H.-J."/>
            <person name="Ramirez L."/>
            <person name="Alfaro M."/>
            <person name="Sun H."/>
            <person name="Tritt A."/>
            <person name="Yoshinaga Y."/>
            <person name="Zwiers L.-H."/>
            <person name="Turgeon B."/>
            <person name="Goodwin S."/>
            <person name="Spatafora J."/>
            <person name="Crous P."/>
            <person name="Grigoriev I."/>
        </authorList>
    </citation>
    <scope>NUCLEOTIDE SEQUENCE</scope>
    <source>
        <strain evidence="5">CBS 122367</strain>
    </source>
</reference>
<accession>A0A6G1IV42</accession>
<evidence type="ECO:0000313" key="5">
    <source>
        <dbReference type="EMBL" id="KAF2682112.1"/>
    </source>
</evidence>
<feature type="domain" description="Glucose-methanol-choline oxidoreductase C-terminal" evidence="4">
    <location>
        <begin position="351"/>
        <end position="485"/>
    </location>
</feature>
<protein>
    <submittedName>
        <fullName evidence="5">GMC oxidoreductase</fullName>
    </submittedName>
</protein>
<dbReference type="Proteomes" id="UP000799291">
    <property type="component" value="Unassembled WGS sequence"/>
</dbReference>
<dbReference type="InterPro" id="IPR036188">
    <property type="entry name" value="FAD/NAD-bd_sf"/>
</dbReference>
<dbReference type="PANTHER" id="PTHR11552:SF123">
    <property type="entry name" value="GMC OXIDOREDUCTASE (AFU_ORTHOLOGUE AFUA_2G01770)-RELATED"/>
    <property type="match status" value="1"/>
</dbReference>
<dbReference type="InterPro" id="IPR012132">
    <property type="entry name" value="GMC_OxRdtase"/>
</dbReference>
<dbReference type="Gene3D" id="3.30.560.10">
    <property type="entry name" value="Glucose Oxidase, domain 3"/>
    <property type="match status" value="1"/>
</dbReference>
<comment type="similarity">
    <text evidence="1">Belongs to the GMC oxidoreductase family.</text>
</comment>
<evidence type="ECO:0000256" key="1">
    <source>
        <dbReference type="ARBA" id="ARBA00010790"/>
    </source>
</evidence>
<dbReference type="EMBL" id="MU005588">
    <property type="protein sequence ID" value="KAF2682112.1"/>
    <property type="molecule type" value="Genomic_DNA"/>
</dbReference>
<dbReference type="SUPFAM" id="SSF54373">
    <property type="entry name" value="FAD-linked reductases, C-terminal domain"/>
    <property type="match status" value="1"/>
</dbReference>
<sequence length="497" mass="53525">MSSDYEYIIVGGGTVGCVLALSYLSCRLSGGSLRGWSPKLFCRDHEPNRGSHLRGTEAEYNWKTVPQPGHGNREIDTQNGKILSGSSGVNCGLWMRGHSANYDAWASHVDRKHRDLHASREVHGFDRPISTFAGLRNYPLKTNVFNALRQSGLKFNPDGNSGTPFGISLFTDNWKNNLRQSAGLAYGLSQTDVFTSTMVAREVIVCSGAIKSPQILTLSGRGPKEHLESFGIPTLSDLPFGQNLHDHISGSLFWKLRDPENGLAIGSPNFNHPKYFTGMPFDWIATITVPDETLAPAAAADGHSIDTLFGTGPRAHVEMLTAYAPIASAGTLYRLPFDGTHIATPVILLLPPGRGQITLASTDAADDPIIDPQYLSSEVDRAITRKEVRAAVCVMETSEASTFVEHETPPAGFPRLTSASTDAEIDARLAYIGASFFQNAGTMAMGSVLETDCKIKGIAALRVCDASILPFPIASHYQTGIYGIAEATADIILGNTS</sequence>
<organism evidence="5 6">
    <name type="scientific">Lentithecium fluviatile CBS 122367</name>
    <dbReference type="NCBI Taxonomy" id="1168545"/>
    <lineage>
        <taxon>Eukaryota</taxon>
        <taxon>Fungi</taxon>
        <taxon>Dikarya</taxon>
        <taxon>Ascomycota</taxon>
        <taxon>Pezizomycotina</taxon>
        <taxon>Dothideomycetes</taxon>
        <taxon>Pleosporomycetidae</taxon>
        <taxon>Pleosporales</taxon>
        <taxon>Massarineae</taxon>
        <taxon>Lentitheciaceae</taxon>
        <taxon>Lentithecium</taxon>
    </lineage>
</organism>
<dbReference type="GO" id="GO:0016614">
    <property type="term" value="F:oxidoreductase activity, acting on CH-OH group of donors"/>
    <property type="evidence" value="ECO:0007669"/>
    <property type="project" value="InterPro"/>
</dbReference>
<feature type="domain" description="Glucose-methanol-choline oxidoreductase N-terminal" evidence="3">
    <location>
        <begin position="183"/>
        <end position="248"/>
    </location>
</feature>
<evidence type="ECO:0000313" key="6">
    <source>
        <dbReference type="Proteomes" id="UP000799291"/>
    </source>
</evidence>
<dbReference type="AlphaFoldDB" id="A0A6G1IV42"/>
<dbReference type="InterPro" id="IPR000172">
    <property type="entry name" value="GMC_OxRdtase_N"/>
</dbReference>
<evidence type="ECO:0000259" key="4">
    <source>
        <dbReference type="Pfam" id="PF05199"/>
    </source>
</evidence>
<dbReference type="InterPro" id="IPR007867">
    <property type="entry name" value="GMC_OxRtase_C"/>
</dbReference>
<feature type="transmembrane region" description="Helical" evidence="2">
    <location>
        <begin position="7"/>
        <end position="24"/>
    </location>
</feature>
<keyword evidence="2" id="KW-0472">Membrane</keyword>
<evidence type="ECO:0000259" key="3">
    <source>
        <dbReference type="Pfam" id="PF00732"/>
    </source>
</evidence>
<feature type="domain" description="Glucose-methanol-choline oxidoreductase N-terminal" evidence="3">
    <location>
        <begin position="5"/>
        <end position="182"/>
    </location>
</feature>
<proteinExistence type="inferred from homology"/>
<dbReference type="GO" id="GO:0050660">
    <property type="term" value="F:flavin adenine dinucleotide binding"/>
    <property type="evidence" value="ECO:0007669"/>
    <property type="project" value="InterPro"/>
</dbReference>
<keyword evidence="2" id="KW-0812">Transmembrane</keyword>